<proteinExistence type="predicted"/>
<evidence type="ECO:0000313" key="2">
    <source>
        <dbReference type="Proteomes" id="UP000499080"/>
    </source>
</evidence>
<gene>
    <name evidence="1" type="ORF">AVEN_119116_1</name>
</gene>
<sequence length="25" mass="2797">GSVHVCRTMGQHSSLECSMPVYKFL</sequence>
<protein>
    <submittedName>
        <fullName evidence="1">Uncharacterized protein</fullName>
    </submittedName>
</protein>
<evidence type="ECO:0000313" key="1">
    <source>
        <dbReference type="EMBL" id="GBL92729.1"/>
    </source>
</evidence>
<accession>A0A4Y2BM96</accession>
<dbReference type="AlphaFoldDB" id="A0A4Y2BM96"/>
<name>A0A4Y2BM96_ARAVE</name>
<keyword evidence="2" id="KW-1185">Reference proteome</keyword>
<comment type="caution">
    <text evidence="1">The sequence shown here is derived from an EMBL/GenBank/DDBJ whole genome shotgun (WGS) entry which is preliminary data.</text>
</comment>
<reference evidence="1 2" key="1">
    <citation type="journal article" date="2019" name="Sci. Rep.">
        <title>Orb-weaving spider Araneus ventricosus genome elucidates the spidroin gene catalogue.</title>
        <authorList>
            <person name="Kono N."/>
            <person name="Nakamura H."/>
            <person name="Ohtoshi R."/>
            <person name="Moran D.A.P."/>
            <person name="Shinohara A."/>
            <person name="Yoshida Y."/>
            <person name="Fujiwara M."/>
            <person name="Mori M."/>
            <person name="Tomita M."/>
            <person name="Arakawa K."/>
        </authorList>
    </citation>
    <scope>NUCLEOTIDE SEQUENCE [LARGE SCALE GENOMIC DNA]</scope>
</reference>
<organism evidence="1 2">
    <name type="scientific">Araneus ventricosus</name>
    <name type="common">Orbweaver spider</name>
    <name type="synonym">Epeira ventricosa</name>
    <dbReference type="NCBI Taxonomy" id="182803"/>
    <lineage>
        <taxon>Eukaryota</taxon>
        <taxon>Metazoa</taxon>
        <taxon>Ecdysozoa</taxon>
        <taxon>Arthropoda</taxon>
        <taxon>Chelicerata</taxon>
        <taxon>Arachnida</taxon>
        <taxon>Araneae</taxon>
        <taxon>Araneomorphae</taxon>
        <taxon>Entelegynae</taxon>
        <taxon>Araneoidea</taxon>
        <taxon>Araneidae</taxon>
        <taxon>Araneus</taxon>
    </lineage>
</organism>
<dbReference type="EMBL" id="BGPR01000088">
    <property type="protein sequence ID" value="GBL92729.1"/>
    <property type="molecule type" value="Genomic_DNA"/>
</dbReference>
<dbReference type="Proteomes" id="UP000499080">
    <property type="component" value="Unassembled WGS sequence"/>
</dbReference>
<feature type="non-terminal residue" evidence="1">
    <location>
        <position position="1"/>
    </location>
</feature>